<name>A0ABT0L1E7_9GAMM</name>
<dbReference type="SUPFAM" id="SSF111364">
    <property type="entry name" value="Tsx-like channel"/>
    <property type="match status" value="1"/>
</dbReference>
<evidence type="ECO:0000256" key="1">
    <source>
        <dbReference type="ARBA" id="ARBA00008728"/>
    </source>
</evidence>
<dbReference type="InterPro" id="IPR018013">
    <property type="entry name" value="Channel_Tsx-like"/>
</dbReference>
<feature type="signal peptide" evidence="2">
    <location>
        <begin position="1"/>
        <end position="24"/>
    </location>
</feature>
<protein>
    <submittedName>
        <fullName evidence="3">Ion channel protein Tsx</fullName>
    </submittedName>
</protein>
<evidence type="ECO:0000313" key="3">
    <source>
        <dbReference type="EMBL" id="MCL1117247.1"/>
    </source>
</evidence>
<dbReference type="RefSeq" id="WP_188840580.1">
    <property type="nucleotide sequence ID" value="NZ_BMOT01000003.1"/>
</dbReference>
<reference evidence="3 4" key="1">
    <citation type="submission" date="2022-01" db="EMBL/GenBank/DDBJ databases">
        <title>Whole genome-based taxonomy of the Shewanellaceae.</title>
        <authorList>
            <person name="Martin-Rodriguez A.J."/>
        </authorList>
    </citation>
    <scope>NUCLEOTIDE SEQUENCE [LARGE SCALE GENOMIC DNA]</scope>
    <source>
        <strain evidence="3 4">JCM 17801</strain>
    </source>
</reference>
<dbReference type="Proteomes" id="UP001203212">
    <property type="component" value="Unassembled WGS sequence"/>
</dbReference>
<gene>
    <name evidence="3" type="ORF">L2689_08315</name>
</gene>
<comment type="similarity">
    <text evidence="1">Belongs to the nucleoside-specific channel-forming outer membrane porin (Tsx) (TC 1.B.10) family.</text>
</comment>
<comment type="caution">
    <text evidence="3">The sequence shown here is derived from an EMBL/GenBank/DDBJ whole genome shotgun (WGS) entry which is preliminary data.</text>
</comment>
<dbReference type="InterPro" id="IPR036777">
    <property type="entry name" value="Channel_Tsx-like_sf"/>
</dbReference>
<keyword evidence="4" id="KW-1185">Reference proteome</keyword>
<feature type="chain" id="PRO_5047489612" evidence="2">
    <location>
        <begin position="25"/>
        <end position="269"/>
    </location>
</feature>
<organism evidence="3 4">
    <name type="scientific">Shewanella aestuarii</name>
    <dbReference type="NCBI Taxonomy" id="1028752"/>
    <lineage>
        <taxon>Bacteria</taxon>
        <taxon>Pseudomonadati</taxon>
        <taxon>Pseudomonadota</taxon>
        <taxon>Gammaproteobacteria</taxon>
        <taxon>Alteromonadales</taxon>
        <taxon>Shewanellaceae</taxon>
        <taxon>Shewanella</taxon>
    </lineage>
</organism>
<accession>A0ABT0L1E7</accession>
<sequence>MKNVKTLTLIAAAVAAMTTGTVQAEQFYGFASVSVNYLDWTDKAEERSNGGYGGAKEDFVYLEVEGGAGYSWGDVYGFIDLENPQNINTSDRDFSGSPVTDSFRVAAKGSVAVNIGESNWNFYNHIYSLTVAGEGFFDQNLVTGVSYDIFTDSGFWIKPFLGLHYENQTFSGSGFNGYMAGWVLGYNFKLGGQDFMVTQWHETEFAREDQFRSNGTQYTLDSVGHNGAVSLWWNATKEFTAGVQYRYADQKLGTAAYHDGVIFTAKYNF</sequence>
<proteinExistence type="inferred from homology"/>
<evidence type="ECO:0000313" key="4">
    <source>
        <dbReference type="Proteomes" id="UP001203212"/>
    </source>
</evidence>
<dbReference type="NCBIfam" id="NF008574">
    <property type="entry name" value="PRK11528.1"/>
    <property type="match status" value="1"/>
</dbReference>
<dbReference type="EMBL" id="JAKILK010000003">
    <property type="protein sequence ID" value="MCL1117247.1"/>
    <property type="molecule type" value="Genomic_DNA"/>
</dbReference>
<keyword evidence="2" id="KW-0732">Signal</keyword>
<evidence type="ECO:0000256" key="2">
    <source>
        <dbReference type="SAM" id="SignalP"/>
    </source>
</evidence>
<dbReference type="Pfam" id="PF03502">
    <property type="entry name" value="Channel_Tsx"/>
    <property type="match status" value="1"/>
</dbReference>